<dbReference type="OrthoDB" id="9776488at2"/>
<dbReference type="InterPro" id="IPR003764">
    <property type="entry name" value="GlcNAc_6-P_deAcase"/>
</dbReference>
<organism evidence="10 11">
    <name type="scientific">Schwartzia succinivorans DSM 10502</name>
    <dbReference type="NCBI Taxonomy" id="1123243"/>
    <lineage>
        <taxon>Bacteria</taxon>
        <taxon>Bacillati</taxon>
        <taxon>Bacillota</taxon>
        <taxon>Negativicutes</taxon>
        <taxon>Selenomonadales</taxon>
        <taxon>Selenomonadaceae</taxon>
        <taxon>Schwartzia</taxon>
    </lineage>
</organism>
<dbReference type="Gene3D" id="3.20.20.140">
    <property type="entry name" value="Metal-dependent hydrolases"/>
    <property type="match status" value="1"/>
</dbReference>
<reference evidence="10 11" key="1">
    <citation type="submission" date="2016-11" db="EMBL/GenBank/DDBJ databases">
        <authorList>
            <person name="Jaros S."/>
            <person name="Januszkiewicz K."/>
            <person name="Wedrychowicz H."/>
        </authorList>
    </citation>
    <scope>NUCLEOTIDE SEQUENCE [LARGE SCALE GENOMIC DNA]</scope>
    <source>
        <strain evidence="10 11">DSM 10502</strain>
    </source>
</reference>
<feature type="domain" description="Amidohydrolase-related" evidence="9">
    <location>
        <begin position="59"/>
        <end position="387"/>
    </location>
</feature>
<keyword evidence="2 8" id="KW-0479">Metal-binding</keyword>
<dbReference type="EMBL" id="FQUG01000002">
    <property type="protein sequence ID" value="SHE34193.1"/>
    <property type="molecule type" value="Genomic_DNA"/>
</dbReference>
<evidence type="ECO:0000259" key="9">
    <source>
        <dbReference type="Pfam" id="PF01979"/>
    </source>
</evidence>
<dbReference type="InterPro" id="IPR032466">
    <property type="entry name" value="Metal_Hydrolase"/>
</dbReference>
<dbReference type="GO" id="GO:0006046">
    <property type="term" value="P:N-acetylglucosamine catabolic process"/>
    <property type="evidence" value="ECO:0007669"/>
    <property type="project" value="TreeGrafter"/>
</dbReference>
<dbReference type="InterPro" id="IPR011059">
    <property type="entry name" value="Metal-dep_hydrolase_composite"/>
</dbReference>
<evidence type="ECO:0000256" key="2">
    <source>
        <dbReference type="ARBA" id="ARBA00022723"/>
    </source>
</evidence>
<feature type="binding site" evidence="8">
    <location>
        <position position="224"/>
    </location>
    <ligand>
        <name>Zn(2+)</name>
        <dbReference type="ChEBI" id="CHEBI:29105"/>
    </ligand>
</feature>
<dbReference type="PANTHER" id="PTHR11113:SF14">
    <property type="entry name" value="N-ACETYLGLUCOSAMINE-6-PHOSPHATE DEACETYLASE"/>
    <property type="match status" value="1"/>
</dbReference>
<keyword evidence="3 5" id="KW-0378">Hydrolase</keyword>
<sequence>MKAIINGRLILPDEHGEFQIVDHQALLYDQYIARIVPEMGLRGEERDNLESVIDARGGYVSPGFINVHLHGCVGCDTMDETVDSLRAIAKYQASTGVTAMLPTTMTYDFPRIYRAFNHIREVMGESAEDGARVLGAHMEGPFISMERRGAQAPEHIAPADFSLIEEYKDVIRIITIAPEELKGDYGFVEECQKYGIVISLGHSSADYNTARRAILQYGIDHVTHLFNGMVPFHHRTPGLVGAALDTPVDCEIIADNIHLHPMTQRLVWRMKQGHHIILITDSMRACGLGDGESELGGQVVRVSGQVATLADGTIAGSVLTLDRAVANFAANTGAGIAMTVSYATKVPAQGLGVYDQMGSLTPGKRADITVFDGAVRVQATIVGGKLVYSADGKGEH</sequence>
<dbReference type="AlphaFoldDB" id="A0A1M4SPL7"/>
<dbReference type="SUPFAM" id="SSF51338">
    <property type="entry name" value="Composite domain of metallo-dependent hydrolases"/>
    <property type="match status" value="1"/>
</dbReference>
<dbReference type="GO" id="GO:0046872">
    <property type="term" value="F:metal ion binding"/>
    <property type="evidence" value="ECO:0007669"/>
    <property type="project" value="UniProtKB-KW"/>
</dbReference>
<feature type="binding site" evidence="7">
    <location>
        <begin position="314"/>
        <end position="316"/>
    </location>
    <ligand>
        <name>substrate</name>
    </ligand>
</feature>
<evidence type="ECO:0000256" key="3">
    <source>
        <dbReference type="ARBA" id="ARBA00022801"/>
    </source>
</evidence>
<feature type="binding site" evidence="8">
    <location>
        <position position="139"/>
    </location>
    <ligand>
        <name>Zn(2+)</name>
        <dbReference type="ChEBI" id="CHEBI:29105"/>
    </ligand>
</feature>
<feature type="binding site" evidence="7">
    <location>
        <position position="150"/>
    </location>
    <ligand>
        <name>substrate</name>
    </ligand>
</feature>
<dbReference type="PANTHER" id="PTHR11113">
    <property type="entry name" value="N-ACETYLGLUCOSAMINE-6-PHOSPHATE DEACETYLASE"/>
    <property type="match status" value="1"/>
</dbReference>
<evidence type="ECO:0000256" key="6">
    <source>
        <dbReference type="PIRSR" id="PIRSR038994-1"/>
    </source>
</evidence>
<dbReference type="SUPFAM" id="SSF51556">
    <property type="entry name" value="Metallo-dependent hydrolases"/>
    <property type="match status" value="1"/>
</dbReference>
<dbReference type="GO" id="GO:0008448">
    <property type="term" value="F:N-acetylglucosamine-6-phosphate deacetylase activity"/>
    <property type="evidence" value="ECO:0007669"/>
    <property type="project" value="InterPro"/>
</dbReference>
<dbReference type="CDD" id="cd00854">
    <property type="entry name" value="NagA"/>
    <property type="match status" value="1"/>
</dbReference>
<feature type="binding site" evidence="8">
    <location>
        <position position="202"/>
    </location>
    <ligand>
        <name>Zn(2+)</name>
        <dbReference type="ChEBI" id="CHEBI:29105"/>
    </ligand>
</feature>
<proteinExistence type="inferred from homology"/>
<feature type="binding site" evidence="7">
    <location>
        <begin position="227"/>
        <end position="228"/>
    </location>
    <ligand>
        <name>substrate</name>
    </ligand>
</feature>
<evidence type="ECO:0000256" key="1">
    <source>
        <dbReference type="ARBA" id="ARBA00010716"/>
    </source>
</evidence>
<keyword evidence="11" id="KW-1185">Reference proteome</keyword>
<name>A0A1M4SPL7_9FIRM</name>
<evidence type="ECO:0000256" key="8">
    <source>
        <dbReference type="PIRSR" id="PIRSR038994-3"/>
    </source>
</evidence>
<protein>
    <submittedName>
        <fullName evidence="10">N-acetylglucosamine-6-phosphate deacetylase</fullName>
    </submittedName>
</protein>
<evidence type="ECO:0000256" key="7">
    <source>
        <dbReference type="PIRSR" id="PIRSR038994-2"/>
    </source>
</evidence>
<evidence type="ECO:0000313" key="10">
    <source>
        <dbReference type="EMBL" id="SHE34193.1"/>
    </source>
</evidence>
<feature type="binding site" evidence="7">
    <location>
        <position position="235"/>
    </location>
    <ligand>
        <name>substrate</name>
    </ligand>
</feature>
<dbReference type="Proteomes" id="UP000184404">
    <property type="component" value="Unassembled WGS sequence"/>
</dbReference>
<evidence type="ECO:0000256" key="4">
    <source>
        <dbReference type="ARBA" id="ARBA00023277"/>
    </source>
</evidence>
<dbReference type="STRING" id="1123243.SAMN02745190_00207"/>
<comment type="cofactor">
    <cofactor evidence="8">
        <name>a divalent metal cation</name>
        <dbReference type="ChEBI" id="CHEBI:60240"/>
    </cofactor>
    <text evidence="8">Binds 1 divalent metal cation per subunit.</text>
</comment>
<accession>A0A1M4SPL7</accession>
<keyword evidence="4 5" id="KW-0119">Carbohydrate metabolism</keyword>
<comment type="similarity">
    <text evidence="1 5">Belongs to the metallo-dependent hydrolases superfamily. NagA family.</text>
</comment>
<dbReference type="PIRSF" id="PIRSF038994">
    <property type="entry name" value="NagA"/>
    <property type="match status" value="1"/>
</dbReference>
<gene>
    <name evidence="10" type="ORF">SAMN02745190_00207</name>
</gene>
<dbReference type="Gene3D" id="2.30.40.10">
    <property type="entry name" value="Urease, subunit C, domain 1"/>
    <property type="match status" value="1"/>
</dbReference>
<evidence type="ECO:0000256" key="5">
    <source>
        <dbReference type="PIRNR" id="PIRNR038994"/>
    </source>
</evidence>
<dbReference type="Pfam" id="PF01979">
    <property type="entry name" value="Amidohydro_1"/>
    <property type="match status" value="1"/>
</dbReference>
<feature type="binding site" evidence="7">
    <location>
        <position position="258"/>
    </location>
    <ligand>
        <name>substrate</name>
    </ligand>
</feature>
<feature type="active site" description="Proton donor/acceptor" evidence="6">
    <location>
        <position position="281"/>
    </location>
</feature>
<dbReference type="RefSeq" id="WP_072934328.1">
    <property type="nucleotide sequence ID" value="NZ_FQUG01000002.1"/>
</dbReference>
<evidence type="ECO:0000313" key="11">
    <source>
        <dbReference type="Proteomes" id="UP000184404"/>
    </source>
</evidence>
<dbReference type="InterPro" id="IPR006680">
    <property type="entry name" value="Amidohydro-rel"/>
</dbReference>
<dbReference type="NCBIfam" id="TIGR00221">
    <property type="entry name" value="nagA"/>
    <property type="match status" value="1"/>
</dbReference>